<dbReference type="GO" id="GO:0030170">
    <property type="term" value="F:pyridoxal phosphate binding"/>
    <property type="evidence" value="ECO:0007669"/>
    <property type="project" value="InterPro"/>
</dbReference>
<proteinExistence type="inferred from homology"/>
<dbReference type="AlphaFoldDB" id="A0A7T0PFU3"/>
<dbReference type="PANTHER" id="PTHR43643">
    <property type="entry name" value="HISTIDINOL-PHOSPHATE AMINOTRANSFERASE 2"/>
    <property type="match status" value="1"/>
</dbReference>
<keyword evidence="2 7" id="KW-0032">Aminotransferase</keyword>
<protein>
    <submittedName>
        <fullName evidence="7">Histidinol-phosphate transaminase</fullName>
        <ecNumber evidence="7">2.6.1.9</ecNumber>
    </submittedName>
</protein>
<evidence type="ECO:0000256" key="5">
    <source>
        <dbReference type="RuleBase" id="RU003693"/>
    </source>
</evidence>
<accession>A0A7T0PFU3</accession>
<gene>
    <name evidence="7" type="ORF">G7Y29_00500</name>
</gene>
<keyword evidence="8" id="KW-1185">Reference proteome</keyword>
<reference evidence="7 8" key="1">
    <citation type="submission" date="2020-11" db="EMBL/GenBank/DDBJ databases">
        <title>Corynebacterium sp. MC1420.</title>
        <authorList>
            <person name="Zhou J."/>
        </authorList>
    </citation>
    <scope>NUCLEOTIDE SEQUENCE [LARGE SCALE GENOMIC DNA]</scope>
    <source>
        <strain evidence="7 8">MC1420</strain>
    </source>
</reference>
<dbReference type="CDD" id="cd00609">
    <property type="entry name" value="AAT_like"/>
    <property type="match status" value="1"/>
</dbReference>
<dbReference type="InterPro" id="IPR024892">
    <property type="entry name" value="ArAT"/>
</dbReference>
<dbReference type="EMBL" id="CP064955">
    <property type="protein sequence ID" value="QPK83352.1"/>
    <property type="molecule type" value="Genomic_DNA"/>
</dbReference>
<evidence type="ECO:0000313" key="7">
    <source>
        <dbReference type="EMBL" id="QPK83352.1"/>
    </source>
</evidence>
<dbReference type="PANTHER" id="PTHR43643:SF3">
    <property type="entry name" value="HISTIDINOL-PHOSPHATE AMINOTRANSFERASE"/>
    <property type="match status" value="1"/>
</dbReference>
<evidence type="ECO:0000256" key="2">
    <source>
        <dbReference type="ARBA" id="ARBA00022576"/>
    </source>
</evidence>
<dbReference type="EC" id="2.6.1.9" evidence="7"/>
<keyword evidence="4 5" id="KW-0663">Pyridoxal phosphate</keyword>
<evidence type="ECO:0000256" key="4">
    <source>
        <dbReference type="ARBA" id="ARBA00022898"/>
    </source>
</evidence>
<dbReference type="InterPro" id="IPR015424">
    <property type="entry name" value="PyrdxlP-dep_Trfase"/>
</dbReference>
<sequence length="340" mass="36601">MIRPDIAAIPPYVPGKRDERALKLSSNESADAPLGAAARAMADVARTANRYPDMFAVELRETLAEHLGVTFEQVVVGNGSSALLQQLVQATCTPENNVIYAWRSFEAYPIFLQVVGAQARPVPITREGRHDLERMASLIDASTSLIFLCSPNNPSGQVISNAEFDAFMAKVPGHVTVALDEAYFEYNRDEDAVVGTEAIRRYPNVVALRTFSKAYGLAGVRVGYAFGPQDIIGALTAVAIPFQVSSVAQAGAIASLGAQGEVAARTEETVAVRDEVADRIGAARSQANFVWLPDVDAARISEQLAAHGVLTRAFPEGLRVTVTNREEAVQFLRAWDTVQG</sequence>
<evidence type="ECO:0000313" key="8">
    <source>
        <dbReference type="Proteomes" id="UP000594586"/>
    </source>
</evidence>
<dbReference type="KEGG" id="cqn:G7Y29_00500"/>
<name>A0A7T0PFU3_9CORY</name>
<dbReference type="GO" id="GO:0004400">
    <property type="term" value="F:histidinol-phosphate transaminase activity"/>
    <property type="evidence" value="ECO:0007669"/>
    <property type="project" value="UniProtKB-EC"/>
</dbReference>
<dbReference type="PROSITE" id="PS00599">
    <property type="entry name" value="AA_TRANSFER_CLASS_2"/>
    <property type="match status" value="1"/>
</dbReference>
<evidence type="ECO:0000259" key="6">
    <source>
        <dbReference type="Pfam" id="PF00155"/>
    </source>
</evidence>
<dbReference type="InterPro" id="IPR001917">
    <property type="entry name" value="Aminotrans_II_pyridoxalP_BS"/>
</dbReference>
<dbReference type="InterPro" id="IPR004839">
    <property type="entry name" value="Aminotransferase_I/II_large"/>
</dbReference>
<organism evidence="7 8">
    <name type="scientific">Corynebacterium qintianiae</name>
    <dbReference type="NCBI Taxonomy" id="2709392"/>
    <lineage>
        <taxon>Bacteria</taxon>
        <taxon>Bacillati</taxon>
        <taxon>Actinomycetota</taxon>
        <taxon>Actinomycetes</taxon>
        <taxon>Mycobacteriales</taxon>
        <taxon>Corynebacteriaceae</taxon>
        <taxon>Corynebacterium</taxon>
    </lineage>
</organism>
<comment type="cofactor">
    <cofactor evidence="1 5">
        <name>pyridoxal 5'-phosphate</name>
        <dbReference type="ChEBI" id="CHEBI:597326"/>
    </cofactor>
</comment>
<dbReference type="Gene3D" id="3.90.1150.10">
    <property type="entry name" value="Aspartate Aminotransferase, domain 1"/>
    <property type="match status" value="1"/>
</dbReference>
<dbReference type="InterPro" id="IPR050106">
    <property type="entry name" value="HistidinolP_aminotransfase"/>
</dbReference>
<dbReference type="Gene3D" id="3.40.640.10">
    <property type="entry name" value="Type I PLP-dependent aspartate aminotransferase-like (Major domain)"/>
    <property type="match status" value="1"/>
</dbReference>
<dbReference type="Proteomes" id="UP000594586">
    <property type="component" value="Chromosome"/>
</dbReference>
<dbReference type="RefSeq" id="WP_165002968.1">
    <property type="nucleotide sequence ID" value="NZ_CP064955.1"/>
</dbReference>
<evidence type="ECO:0000256" key="1">
    <source>
        <dbReference type="ARBA" id="ARBA00001933"/>
    </source>
</evidence>
<keyword evidence="3 7" id="KW-0808">Transferase</keyword>
<dbReference type="SUPFAM" id="SSF53383">
    <property type="entry name" value="PLP-dependent transferases"/>
    <property type="match status" value="1"/>
</dbReference>
<comment type="similarity">
    <text evidence="5">Belongs to the class-II pyridoxal-phosphate-dependent aminotransferase family.</text>
</comment>
<dbReference type="InterPro" id="IPR015421">
    <property type="entry name" value="PyrdxlP-dep_Trfase_major"/>
</dbReference>
<dbReference type="Pfam" id="PF00155">
    <property type="entry name" value="Aminotran_1_2"/>
    <property type="match status" value="1"/>
</dbReference>
<evidence type="ECO:0000256" key="3">
    <source>
        <dbReference type="ARBA" id="ARBA00022679"/>
    </source>
</evidence>
<feature type="domain" description="Aminotransferase class I/classII large" evidence="6">
    <location>
        <begin position="22"/>
        <end position="329"/>
    </location>
</feature>
<dbReference type="InterPro" id="IPR015422">
    <property type="entry name" value="PyrdxlP-dep_Trfase_small"/>
</dbReference>
<dbReference type="NCBIfam" id="NF002878">
    <property type="entry name" value="PRK03321.1"/>
    <property type="match status" value="1"/>
</dbReference>